<evidence type="ECO:0000256" key="2">
    <source>
        <dbReference type="ARBA" id="ARBA00022679"/>
    </source>
</evidence>
<dbReference type="GO" id="GO:0032259">
    <property type="term" value="P:methylation"/>
    <property type="evidence" value="ECO:0007669"/>
    <property type="project" value="UniProtKB-KW"/>
</dbReference>
<dbReference type="InterPro" id="IPR025714">
    <property type="entry name" value="Methyltranfer_dom"/>
</dbReference>
<dbReference type="PANTHER" id="PTHR13610:SF11">
    <property type="entry name" value="METHYLTRANSFERASE DOMAIN-CONTAINING PROTEIN"/>
    <property type="match status" value="1"/>
</dbReference>
<keyword evidence="3" id="KW-0949">S-adenosyl-L-methionine</keyword>
<keyword evidence="1 7" id="KW-0489">Methyltransferase</keyword>
<feature type="domain" description="Methyltransferase" evidence="6">
    <location>
        <begin position="64"/>
        <end position="176"/>
    </location>
</feature>
<evidence type="ECO:0000256" key="5">
    <source>
        <dbReference type="SAM" id="SignalP"/>
    </source>
</evidence>
<feature type="chain" id="PRO_5040730139" evidence="5">
    <location>
        <begin position="22"/>
        <end position="287"/>
    </location>
</feature>
<reference evidence="7 8" key="1">
    <citation type="submission" date="2021-04" db="EMBL/GenBank/DDBJ databases">
        <title>Genome analysis of Polyangium sp.</title>
        <authorList>
            <person name="Li Y."/>
            <person name="Wang J."/>
        </authorList>
    </citation>
    <scope>NUCLEOTIDE SEQUENCE [LARGE SCALE GENOMIC DNA]</scope>
    <source>
        <strain evidence="7 8">SDU14</strain>
    </source>
</reference>
<dbReference type="InterPro" id="IPR029063">
    <property type="entry name" value="SAM-dependent_MTases_sf"/>
</dbReference>
<dbReference type="Gene3D" id="3.40.50.150">
    <property type="entry name" value="Vaccinia Virus protein VP39"/>
    <property type="match status" value="1"/>
</dbReference>
<dbReference type="RefSeq" id="WP_272426395.1">
    <property type="nucleotide sequence ID" value="NZ_JAGTJJ010000028.1"/>
</dbReference>
<dbReference type="SUPFAM" id="SSF53335">
    <property type="entry name" value="S-adenosyl-L-methionine-dependent methyltransferases"/>
    <property type="match status" value="1"/>
</dbReference>
<feature type="region of interest" description="Disordered" evidence="4">
    <location>
        <begin position="267"/>
        <end position="287"/>
    </location>
</feature>
<dbReference type="EMBL" id="JAGTJJ010000028">
    <property type="protein sequence ID" value="MDC3985431.1"/>
    <property type="molecule type" value="Genomic_DNA"/>
</dbReference>
<dbReference type="Proteomes" id="UP001151081">
    <property type="component" value="Unassembled WGS sequence"/>
</dbReference>
<proteinExistence type="predicted"/>
<gene>
    <name evidence="7" type="ORF">KEG57_33440</name>
</gene>
<dbReference type="GO" id="GO:0016279">
    <property type="term" value="F:protein-lysine N-methyltransferase activity"/>
    <property type="evidence" value="ECO:0007669"/>
    <property type="project" value="InterPro"/>
</dbReference>
<feature type="compositionally biased region" description="Polar residues" evidence="4">
    <location>
        <begin position="276"/>
        <end position="287"/>
    </location>
</feature>
<evidence type="ECO:0000256" key="3">
    <source>
        <dbReference type="ARBA" id="ARBA00022691"/>
    </source>
</evidence>
<evidence type="ECO:0000313" key="7">
    <source>
        <dbReference type="EMBL" id="MDC3985431.1"/>
    </source>
</evidence>
<keyword evidence="5" id="KW-0732">Signal</keyword>
<comment type="caution">
    <text evidence="7">The sequence shown here is derived from an EMBL/GenBank/DDBJ whole genome shotgun (WGS) entry which is preliminary data.</text>
</comment>
<dbReference type="CDD" id="cd02440">
    <property type="entry name" value="AdoMet_MTases"/>
    <property type="match status" value="1"/>
</dbReference>
<accession>A0A9X4AV89</accession>
<evidence type="ECO:0000259" key="6">
    <source>
        <dbReference type="Pfam" id="PF13847"/>
    </source>
</evidence>
<dbReference type="AlphaFoldDB" id="A0A9X4AV89"/>
<protein>
    <submittedName>
        <fullName evidence="7">Class I SAM-dependent methyltransferase</fullName>
    </submittedName>
</protein>
<organism evidence="7 8">
    <name type="scientific">Polyangium jinanense</name>
    <dbReference type="NCBI Taxonomy" id="2829994"/>
    <lineage>
        <taxon>Bacteria</taxon>
        <taxon>Pseudomonadati</taxon>
        <taxon>Myxococcota</taxon>
        <taxon>Polyangia</taxon>
        <taxon>Polyangiales</taxon>
        <taxon>Polyangiaceae</taxon>
        <taxon>Polyangium</taxon>
    </lineage>
</organism>
<evidence type="ECO:0000256" key="1">
    <source>
        <dbReference type="ARBA" id="ARBA00022603"/>
    </source>
</evidence>
<dbReference type="InterPro" id="IPR026170">
    <property type="entry name" value="FAM173A/B"/>
</dbReference>
<name>A0A9X4AV89_9BACT</name>
<dbReference type="Pfam" id="PF13847">
    <property type="entry name" value="Methyltransf_31"/>
    <property type="match status" value="1"/>
</dbReference>
<keyword evidence="8" id="KW-1185">Reference proteome</keyword>
<feature type="signal peptide" evidence="5">
    <location>
        <begin position="1"/>
        <end position="21"/>
    </location>
</feature>
<sequence length="287" mass="31307">MPKRMLVPYLALCLLPATAHAEGARKPQVTRVAQGQETVQKDVPFVPTREETVTRMLGIAGVTKDDVVYDLGSGDGRIVVMAAQKLGARAVGVEIDPVRIQEANTNAKAAGVTNRVEFRQQSLFDADIKDATVVTLYLLPSVNLKIRNKLLTELKPGARIVSHDFDMGEWRPDRKENVGDDKVYLWIVPASVQGTYRLSVPTAQGEAPATLTLKQEFQDVSGTLQIGNRRLPLAEVVLQGDALSFRTAEGPEMHFRGRVEGTRIHGNVMPAGGQSRAFTAQREGTSP</sequence>
<evidence type="ECO:0000313" key="8">
    <source>
        <dbReference type="Proteomes" id="UP001151081"/>
    </source>
</evidence>
<keyword evidence="2" id="KW-0808">Transferase</keyword>
<dbReference type="PANTHER" id="PTHR13610">
    <property type="entry name" value="METHYLTRANSFERASE DOMAIN-CONTAINING PROTEIN"/>
    <property type="match status" value="1"/>
</dbReference>
<evidence type="ECO:0000256" key="4">
    <source>
        <dbReference type="SAM" id="MobiDB-lite"/>
    </source>
</evidence>